<sequence>MVYCGKASLGCTSCRKRRIKCDRRQPECTQCIRVSKGCPGYRDQLSLMFRDETVKVEKRVRASWGAEEGNPSSSASSSSEVASRPGPAKTNRSASVASSATSGSINVPTPPSSFASTSPTSLDSPHARSESSSPLVATSSPATALSYGEGRELSKLPVAMTTDPAELGLSFYVKHYIIGYPDEVRRAEDLSSQQWFRGSCSQATMAALGLAGMGNLHNDKQLQHLSRVKYGEALAFTNEALRDSLKNLDTAIRTTIMLALYQCVHNTHESHENVRVHLLGCLALIRSHIPIRGAPAMGIRGVLQLCYSLLVPCITSGMSIPDNFFDWIRESRASDLLPQDEKPGADLVPMIARFAQLNATLRTRVFTDGDESTAHILQQLLAVDADMDEWESSQAGKWRYEVLSSQDLPREAVFRGTYHRYSDVWASRIWSHFRWARLLTNQRILELADNHPRTAAGAVPPGPRQERIRETVRRLAVDVLTSVPTHYRHPRLTWKDLDMVQTHGGAGAGVVGIPHLTFNLRVAACAPGVPYEVWRWALDVLDTVWSDLGMLHAKSLADELRKHRDKLDRADAGRKLKVEEAENAQGECL</sequence>
<keyword evidence="1" id="KW-0539">Nucleus</keyword>
<feature type="compositionally biased region" description="Low complexity" evidence="2">
    <location>
        <begin position="65"/>
        <end position="104"/>
    </location>
</feature>
<dbReference type="CDD" id="cd00067">
    <property type="entry name" value="GAL4"/>
    <property type="match status" value="1"/>
</dbReference>
<feature type="domain" description="Zn(2)-C6 fungal-type" evidence="3">
    <location>
        <begin position="10"/>
        <end position="38"/>
    </location>
</feature>
<evidence type="ECO:0000313" key="4">
    <source>
        <dbReference type="EMBL" id="KAK2605089.1"/>
    </source>
</evidence>
<gene>
    <name evidence="4" type="ORF">N8I77_007962</name>
</gene>
<dbReference type="SMART" id="SM00066">
    <property type="entry name" value="GAL4"/>
    <property type="match status" value="1"/>
</dbReference>
<dbReference type="InterPro" id="IPR036864">
    <property type="entry name" value="Zn2-C6_fun-type_DNA-bd_sf"/>
</dbReference>
<dbReference type="PROSITE" id="PS00463">
    <property type="entry name" value="ZN2_CY6_FUNGAL_1"/>
    <property type="match status" value="1"/>
</dbReference>
<reference evidence="4" key="1">
    <citation type="submission" date="2023-06" db="EMBL/GenBank/DDBJ databases">
        <authorList>
            <person name="Noh H."/>
        </authorList>
    </citation>
    <scope>NUCLEOTIDE SEQUENCE</scope>
    <source>
        <strain evidence="4">DUCC20226</strain>
    </source>
</reference>
<keyword evidence="5" id="KW-1185">Reference proteome</keyword>
<feature type="region of interest" description="Disordered" evidence="2">
    <location>
        <begin position="64"/>
        <end position="141"/>
    </location>
</feature>
<dbReference type="AlphaFoldDB" id="A0AAD9SDW8"/>
<feature type="compositionally biased region" description="Polar residues" evidence="2">
    <location>
        <begin position="130"/>
        <end position="141"/>
    </location>
</feature>
<evidence type="ECO:0000256" key="2">
    <source>
        <dbReference type="SAM" id="MobiDB-lite"/>
    </source>
</evidence>
<protein>
    <recommendedName>
        <fullName evidence="3">Zn(2)-C6 fungal-type domain-containing protein</fullName>
    </recommendedName>
</protein>
<dbReference type="Proteomes" id="UP001265746">
    <property type="component" value="Unassembled WGS sequence"/>
</dbReference>
<dbReference type="InterPro" id="IPR001138">
    <property type="entry name" value="Zn2Cys6_DnaBD"/>
</dbReference>
<dbReference type="PANTHER" id="PTHR38791:SF5">
    <property type="entry name" value="TRANSCRIPTION FACTOR DBAG-RELATED"/>
    <property type="match status" value="1"/>
</dbReference>
<accession>A0AAD9SDW8</accession>
<evidence type="ECO:0000259" key="3">
    <source>
        <dbReference type="PROSITE" id="PS50048"/>
    </source>
</evidence>
<dbReference type="GO" id="GO:0000981">
    <property type="term" value="F:DNA-binding transcription factor activity, RNA polymerase II-specific"/>
    <property type="evidence" value="ECO:0007669"/>
    <property type="project" value="InterPro"/>
</dbReference>
<dbReference type="PROSITE" id="PS50048">
    <property type="entry name" value="ZN2_CY6_FUNGAL_2"/>
    <property type="match status" value="1"/>
</dbReference>
<name>A0AAD9SDW8_PHOAM</name>
<dbReference type="SUPFAM" id="SSF57701">
    <property type="entry name" value="Zn2/Cys6 DNA-binding domain"/>
    <property type="match status" value="1"/>
</dbReference>
<evidence type="ECO:0000256" key="1">
    <source>
        <dbReference type="ARBA" id="ARBA00023242"/>
    </source>
</evidence>
<feature type="compositionally biased region" description="Low complexity" evidence="2">
    <location>
        <begin position="112"/>
        <end position="121"/>
    </location>
</feature>
<evidence type="ECO:0000313" key="5">
    <source>
        <dbReference type="Proteomes" id="UP001265746"/>
    </source>
</evidence>
<dbReference type="EMBL" id="JAUJFL010000004">
    <property type="protein sequence ID" value="KAK2605089.1"/>
    <property type="molecule type" value="Genomic_DNA"/>
</dbReference>
<comment type="caution">
    <text evidence="4">The sequence shown here is derived from an EMBL/GenBank/DDBJ whole genome shotgun (WGS) entry which is preliminary data.</text>
</comment>
<dbReference type="Gene3D" id="4.10.240.10">
    <property type="entry name" value="Zn(2)-C6 fungal-type DNA-binding domain"/>
    <property type="match status" value="1"/>
</dbReference>
<dbReference type="GO" id="GO:0008270">
    <property type="term" value="F:zinc ion binding"/>
    <property type="evidence" value="ECO:0007669"/>
    <property type="project" value="InterPro"/>
</dbReference>
<organism evidence="4 5">
    <name type="scientific">Phomopsis amygdali</name>
    <name type="common">Fusicoccum amygdali</name>
    <dbReference type="NCBI Taxonomy" id="1214568"/>
    <lineage>
        <taxon>Eukaryota</taxon>
        <taxon>Fungi</taxon>
        <taxon>Dikarya</taxon>
        <taxon>Ascomycota</taxon>
        <taxon>Pezizomycotina</taxon>
        <taxon>Sordariomycetes</taxon>
        <taxon>Sordariomycetidae</taxon>
        <taxon>Diaporthales</taxon>
        <taxon>Diaporthaceae</taxon>
        <taxon>Diaporthe</taxon>
    </lineage>
</organism>
<dbReference type="InterPro" id="IPR053175">
    <property type="entry name" value="DHMBA_Reg_Transcription_Factor"/>
</dbReference>
<proteinExistence type="predicted"/>
<dbReference type="Pfam" id="PF00172">
    <property type="entry name" value="Zn_clus"/>
    <property type="match status" value="1"/>
</dbReference>
<dbReference type="PANTHER" id="PTHR38791">
    <property type="entry name" value="ZN(II)2CYS6 TRANSCRIPTION FACTOR (EUROFUNG)-RELATED-RELATED"/>
    <property type="match status" value="1"/>
</dbReference>